<organism evidence="10 11">
    <name type="scientific">Sphingobacterium phlebotomi</name>
    <dbReference type="NCBI Taxonomy" id="2605433"/>
    <lineage>
        <taxon>Bacteria</taxon>
        <taxon>Pseudomonadati</taxon>
        <taxon>Bacteroidota</taxon>
        <taxon>Sphingobacteriia</taxon>
        <taxon>Sphingobacteriales</taxon>
        <taxon>Sphingobacteriaceae</taxon>
        <taxon>Sphingobacterium</taxon>
    </lineage>
</organism>
<feature type="transmembrane region" description="Helical" evidence="7">
    <location>
        <begin position="344"/>
        <end position="372"/>
    </location>
</feature>
<dbReference type="Pfam" id="PF02687">
    <property type="entry name" value="FtsX"/>
    <property type="match status" value="1"/>
</dbReference>
<evidence type="ECO:0000313" key="11">
    <source>
        <dbReference type="Proteomes" id="UP000322362"/>
    </source>
</evidence>
<dbReference type="PANTHER" id="PTHR30572">
    <property type="entry name" value="MEMBRANE COMPONENT OF TRANSPORTER-RELATED"/>
    <property type="match status" value="1"/>
</dbReference>
<evidence type="ECO:0000259" key="8">
    <source>
        <dbReference type="Pfam" id="PF02687"/>
    </source>
</evidence>
<dbReference type="InterPro" id="IPR050250">
    <property type="entry name" value="Macrolide_Exporter_MacB"/>
</dbReference>
<accession>A0A5D4H9H8</accession>
<sequence>MSVNMSYRENVKLALQSIVSNKLRTFLTALIIAIGIMALIGVLTSIDAMQSSLTNSFSSMGSNSFNIRNRGLNVQIGASGSQAKVFPSITYRDASAFKERFDYNAVVSLSANVTGGATAKYKAERTNPNINVVGGDNHYLQTAGYKLAAGRDFTEQDVDNASSVAIIGEELKTKLFKNNKNPVGEYITIGGERFTVIGVLESKGSSAGFGSDKTCFIPLSRGRAMMHQGNPSYVITVMSTDPYKMEGAEGEAIATFRKIRGLTAKQTNDFEIIKSDAVAQMLMQNLAYVTLGAIVIAFITLVGASIGLMNIMLVSVTERTREIGVRKAIGATPAVIRKQFLMEAIVICVLGGIVGIVVGIAIGNLLALALGADFIIPWKWTVLGMSVCVGVGMLSGYYPASKASKLDPVEALRYE</sequence>
<keyword evidence="11" id="KW-1185">Reference proteome</keyword>
<dbReference type="GO" id="GO:0022857">
    <property type="term" value="F:transmembrane transporter activity"/>
    <property type="evidence" value="ECO:0007669"/>
    <property type="project" value="TreeGrafter"/>
</dbReference>
<evidence type="ECO:0000256" key="7">
    <source>
        <dbReference type="SAM" id="Phobius"/>
    </source>
</evidence>
<feature type="domain" description="ABC3 transporter permease C-terminal" evidence="8">
    <location>
        <begin position="294"/>
        <end position="408"/>
    </location>
</feature>
<dbReference type="GO" id="GO:0005886">
    <property type="term" value="C:plasma membrane"/>
    <property type="evidence" value="ECO:0007669"/>
    <property type="project" value="UniProtKB-SubCell"/>
</dbReference>
<dbReference type="Pfam" id="PF12704">
    <property type="entry name" value="MacB_PCD"/>
    <property type="match status" value="1"/>
</dbReference>
<evidence type="ECO:0000256" key="2">
    <source>
        <dbReference type="ARBA" id="ARBA00022475"/>
    </source>
</evidence>
<comment type="subcellular location">
    <subcellularLocation>
        <location evidence="1">Cell membrane</location>
        <topology evidence="1">Multi-pass membrane protein</topology>
    </subcellularLocation>
</comment>
<evidence type="ECO:0000259" key="9">
    <source>
        <dbReference type="Pfam" id="PF12704"/>
    </source>
</evidence>
<keyword evidence="3 7" id="KW-0812">Transmembrane</keyword>
<name>A0A5D4H9H8_9SPHI</name>
<keyword evidence="5 7" id="KW-0472">Membrane</keyword>
<evidence type="ECO:0000256" key="3">
    <source>
        <dbReference type="ARBA" id="ARBA00022692"/>
    </source>
</evidence>
<feature type="transmembrane region" description="Helical" evidence="7">
    <location>
        <begin position="286"/>
        <end position="313"/>
    </location>
</feature>
<evidence type="ECO:0000256" key="4">
    <source>
        <dbReference type="ARBA" id="ARBA00022989"/>
    </source>
</evidence>
<keyword evidence="4 7" id="KW-1133">Transmembrane helix</keyword>
<proteinExistence type="inferred from homology"/>
<comment type="similarity">
    <text evidence="6">Belongs to the ABC-4 integral membrane protein family.</text>
</comment>
<dbReference type="Proteomes" id="UP000322362">
    <property type="component" value="Unassembled WGS sequence"/>
</dbReference>
<keyword evidence="2" id="KW-1003">Cell membrane</keyword>
<comment type="caution">
    <text evidence="10">The sequence shown here is derived from an EMBL/GenBank/DDBJ whole genome shotgun (WGS) entry which is preliminary data.</text>
</comment>
<reference evidence="10 11" key="1">
    <citation type="submission" date="2019-08" db="EMBL/GenBank/DDBJ databases">
        <title>Phlebobacter frassis gen. nov. sp. nov., a new member of family Sphingobacteriaceae isolated from sand fly rearing media.</title>
        <authorList>
            <person name="Kakumanu M.L."/>
            <person name="Marayati B.F."/>
            <person name="Wada-Katsumata A."/>
            <person name="Wasserberg G."/>
            <person name="Schal C."/>
            <person name="Apperson C.S."/>
            <person name="Ponnusamy L."/>
        </authorList>
    </citation>
    <scope>NUCLEOTIDE SEQUENCE [LARGE SCALE GENOMIC DNA]</scope>
    <source>
        <strain evidence="10 11">SSI9</strain>
    </source>
</reference>
<dbReference type="EMBL" id="VTAV01000001">
    <property type="protein sequence ID" value="TYR37811.1"/>
    <property type="molecule type" value="Genomic_DNA"/>
</dbReference>
<protein>
    <submittedName>
        <fullName evidence="10">FtsX-like permease family protein</fullName>
    </submittedName>
</protein>
<evidence type="ECO:0000256" key="1">
    <source>
        <dbReference type="ARBA" id="ARBA00004651"/>
    </source>
</evidence>
<feature type="transmembrane region" description="Helical" evidence="7">
    <location>
        <begin position="378"/>
        <end position="398"/>
    </location>
</feature>
<dbReference type="PANTHER" id="PTHR30572:SF4">
    <property type="entry name" value="ABC TRANSPORTER PERMEASE YTRF"/>
    <property type="match status" value="1"/>
</dbReference>
<evidence type="ECO:0000256" key="5">
    <source>
        <dbReference type="ARBA" id="ARBA00023136"/>
    </source>
</evidence>
<gene>
    <name evidence="10" type="ORF">FXV77_00525</name>
</gene>
<dbReference type="InterPro" id="IPR025857">
    <property type="entry name" value="MacB_PCD"/>
</dbReference>
<dbReference type="AlphaFoldDB" id="A0A5D4H9H8"/>
<feature type="transmembrane region" description="Helical" evidence="7">
    <location>
        <begin position="26"/>
        <end position="46"/>
    </location>
</feature>
<evidence type="ECO:0000256" key="6">
    <source>
        <dbReference type="ARBA" id="ARBA00038076"/>
    </source>
</evidence>
<evidence type="ECO:0000313" key="10">
    <source>
        <dbReference type="EMBL" id="TYR37811.1"/>
    </source>
</evidence>
<dbReference type="InterPro" id="IPR003838">
    <property type="entry name" value="ABC3_permease_C"/>
</dbReference>
<feature type="domain" description="MacB-like periplasmic core" evidence="9">
    <location>
        <begin position="25"/>
        <end position="251"/>
    </location>
</feature>
<dbReference type="RefSeq" id="WP_148917275.1">
    <property type="nucleotide sequence ID" value="NZ_VTAV01000001.1"/>
</dbReference>